<protein>
    <submittedName>
        <fullName evidence="1">Uncharacterized protein</fullName>
    </submittedName>
</protein>
<reference evidence="1 2" key="1">
    <citation type="submission" date="2012-05" db="EMBL/GenBank/DDBJ databases">
        <title>Recombination and specialization in a pathogen metapopulation.</title>
        <authorList>
            <person name="Gardiner A."/>
            <person name="Kemen E."/>
            <person name="Schultz-Larsen T."/>
            <person name="MacLean D."/>
            <person name="Van Oosterhout C."/>
            <person name="Jones J.D.G."/>
        </authorList>
    </citation>
    <scope>NUCLEOTIDE SEQUENCE [LARGE SCALE GENOMIC DNA]</scope>
    <source>
        <strain evidence="1 2">Ac Nc2</strain>
    </source>
</reference>
<name>A0A024GTK7_9STRA</name>
<evidence type="ECO:0000313" key="1">
    <source>
        <dbReference type="EMBL" id="CCI50044.1"/>
    </source>
</evidence>
<sequence length="210" mass="24586">MTYCRSSSYRILTYESFRQHTTLILASADPRHVTITCSRNERNVFRAHLAFSTIHPQKSSHWKRCQIEMKWKKESTLPPTAIRLCAYGSRHLRRSDSMELNISIRTNDFLLHDVSTFWNHLIAGALSSPFIPSQGFIANQQLQNVFMKLFLSHHKDFEFCLCVRCLVRWHIIVSYSAPAIFYTVHSHHCVRRLIALFNRTDLTLCRNTTT</sequence>
<proteinExistence type="predicted"/>
<evidence type="ECO:0000313" key="2">
    <source>
        <dbReference type="Proteomes" id="UP000053237"/>
    </source>
</evidence>
<keyword evidence="2" id="KW-1185">Reference proteome</keyword>
<comment type="caution">
    <text evidence="1">The sequence shown here is derived from an EMBL/GenBank/DDBJ whole genome shotgun (WGS) entry which is preliminary data.</text>
</comment>
<dbReference type="EMBL" id="CAIX01000385">
    <property type="protein sequence ID" value="CCI50044.1"/>
    <property type="molecule type" value="Genomic_DNA"/>
</dbReference>
<accession>A0A024GTK7</accession>
<dbReference type="AlphaFoldDB" id="A0A024GTK7"/>
<dbReference type="Proteomes" id="UP000053237">
    <property type="component" value="Unassembled WGS sequence"/>
</dbReference>
<organism evidence="1 2">
    <name type="scientific">Albugo candida</name>
    <dbReference type="NCBI Taxonomy" id="65357"/>
    <lineage>
        <taxon>Eukaryota</taxon>
        <taxon>Sar</taxon>
        <taxon>Stramenopiles</taxon>
        <taxon>Oomycota</taxon>
        <taxon>Peronosporomycetes</taxon>
        <taxon>Albuginales</taxon>
        <taxon>Albuginaceae</taxon>
        <taxon>Albugo</taxon>
    </lineage>
</organism>
<gene>
    <name evidence="1" type="ORF">BN9_115530</name>
</gene>
<dbReference type="InParanoid" id="A0A024GTK7"/>